<dbReference type="InterPro" id="IPR006058">
    <property type="entry name" value="2Fe2S_fd_BS"/>
</dbReference>
<dbReference type="GO" id="GO:0010124">
    <property type="term" value="P:phenylacetate catabolic process"/>
    <property type="evidence" value="ECO:0007669"/>
    <property type="project" value="InterPro"/>
</dbReference>
<dbReference type="AlphaFoldDB" id="A0A3S2W6X0"/>
<dbReference type="InterPro" id="IPR011884">
    <property type="entry name" value="PaaE"/>
</dbReference>
<keyword evidence="3" id="KW-0001">2Fe-2S</keyword>
<dbReference type="InterPro" id="IPR050415">
    <property type="entry name" value="MRET"/>
</dbReference>
<dbReference type="GO" id="GO:0051537">
    <property type="term" value="F:2 iron, 2 sulfur cluster binding"/>
    <property type="evidence" value="ECO:0007669"/>
    <property type="project" value="UniProtKB-KW"/>
</dbReference>
<feature type="domain" description="2Fe-2S ferredoxin-type" evidence="9">
    <location>
        <begin position="285"/>
        <end position="377"/>
    </location>
</feature>
<keyword evidence="7" id="KW-0408">Iron</keyword>
<dbReference type="CDD" id="cd06214">
    <property type="entry name" value="PA_degradation_oxidoreductase_like"/>
    <property type="match status" value="1"/>
</dbReference>
<sequence>MSKFHRLKVSDVRRETEDTVSIAFQVPDDLRADYSFMPGQYLTLKADLGGEDVRRTYSICSAANEFQGGAGELRVAVKRVDGGLFSSYANENISAGDEIEVMVPDGRFTVSPDPAASKTYVAFASGSGITPVMSMIKTVLAAEPDSSFTLFYGNRSTGSIIFRDALEDLKDRYHDRFTLVHVFSREFQEAPLFNGRLDTDRAGQLLDALVELGDVDKFLICGPGSMIADVTAALEQRDVPKDKIGFEMFTPADGSSPLAKPASVGAADGAGDSDVAELAAPGAEAEVTVVIDGARTKFALAGDGDNIMQAARDQGADAPFSCTGGVCASCRARLKEGRVEMDVNFALSDEELAQGYILTCQSHPRTTRVVVDYDDAV</sequence>
<evidence type="ECO:0000256" key="5">
    <source>
        <dbReference type="ARBA" id="ARBA00022827"/>
    </source>
</evidence>
<keyword evidence="8" id="KW-0411">Iron-sulfur</keyword>
<dbReference type="SUPFAM" id="SSF54292">
    <property type="entry name" value="2Fe-2S ferredoxin-like"/>
    <property type="match status" value="1"/>
</dbReference>
<keyword evidence="2" id="KW-0285">Flavoprotein</keyword>
<dbReference type="EMBL" id="SADE01000001">
    <property type="protein sequence ID" value="RVU38741.1"/>
    <property type="molecule type" value="Genomic_DNA"/>
</dbReference>
<dbReference type="Pfam" id="PF00111">
    <property type="entry name" value="Fer2"/>
    <property type="match status" value="1"/>
</dbReference>
<dbReference type="InterPro" id="IPR017938">
    <property type="entry name" value="Riboflavin_synthase-like_b-brl"/>
</dbReference>
<evidence type="ECO:0000256" key="8">
    <source>
        <dbReference type="ARBA" id="ARBA00023014"/>
    </source>
</evidence>
<evidence type="ECO:0000259" key="9">
    <source>
        <dbReference type="PROSITE" id="PS51085"/>
    </source>
</evidence>
<comment type="caution">
    <text evidence="11">The sequence shown here is derived from an EMBL/GenBank/DDBJ whole genome shotgun (WGS) entry which is preliminary data.</text>
</comment>
<evidence type="ECO:0000256" key="3">
    <source>
        <dbReference type="ARBA" id="ARBA00022714"/>
    </source>
</evidence>
<dbReference type="NCBIfam" id="TIGR02160">
    <property type="entry name" value="PA_CoA_Oxy5"/>
    <property type="match status" value="1"/>
</dbReference>
<dbReference type="GO" id="GO:0050660">
    <property type="term" value="F:flavin adenine dinucleotide binding"/>
    <property type="evidence" value="ECO:0007669"/>
    <property type="project" value="TreeGrafter"/>
</dbReference>
<evidence type="ECO:0000313" key="11">
    <source>
        <dbReference type="EMBL" id="RVU38741.1"/>
    </source>
</evidence>
<evidence type="ECO:0000256" key="7">
    <source>
        <dbReference type="ARBA" id="ARBA00023004"/>
    </source>
</evidence>
<dbReference type="Gene3D" id="3.40.50.80">
    <property type="entry name" value="Nucleotide-binding domain of ferredoxin-NADP reductase (FNR) module"/>
    <property type="match status" value="1"/>
</dbReference>
<dbReference type="PANTHER" id="PTHR47354">
    <property type="entry name" value="NADH OXIDOREDUCTASE HCR"/>
    <property type="match status" value="1"/>
</dbReference>
<keyword evidence="6" id="KW-0560">Oxidoreductase</keyword>
<dbReference type="InterPro" id="IPR001433">
    <property type="entry name" value="OxRdtase_FAD/NAD-bd"/>
</dbReference>
<keyword evidence="4" id="KW-0479">Metal-binding</keyword>
<reference evidence="12" key="1">
    <citation type="submission" date="2019-01" db="EMBL/GenBank/DDBJ databases">
        <title>Gri0909 isolated from a small marine red alga.</title>
        <authorList>
            <person name="Kim J."/>
            <person name="Jeong S.E."/>
            <person name="Jeon C.O."/>
        </authorList>
    </citation>
    <scope>NUCLEOTIDE SEQUENCE [LARGE SCALE GENOMIC DNA]</scope>
    <source>
        <strain evidence="12">Gri0909</strain>
    </source>
</reference>
<accession>A0A3S2W6X0</accession>
<proteinExistence type="predicted"/>
<evidence type="ECO:0000313" key="12">
    <source>
        <dbReference type="Proteomes" id="UP000287447"/>
    </source>
</evidence>
<dbReference type="InterPro" id="IPR017927">
    <property type="entry name" value="FAD-bd_FR_type"/>
</dbReference>
<dbReference type="RefSeq" id="WP_127764113.1">
    <property type="nucleotide sequence ID" value="NZ_SADE01000001.1"/>
</dbReference>
<gene>
    <name evidence="11" type="primary">paaK</name>
    <name evidence="11" type="ORF">EOI86_05575</name>
</gene>
<evidence type="ECO:0000256" key="6">
    <source>
        <dbReference type="ARBA" id="ARBA00023002"/>
    </source>
</evidence>
<dbReference type="Gene3D" id="2.40.30.10">
    <property type="entry name" value="Translation factors"/>
    <property type="match status" value="1"/>
</dbReference>
<comment type="cofactor">
    <cofactor evidence="1">
        <name>FAD</name>
        <dbReference type="ChEBI" id="CHEBI:57692"/>
    </cofactor>
</comment>
<dbReference type="InterPro" id="IPR036010">
    <property type="entry name" value="2Fe-2S_ferredoxin-like_sf"/>
</dbReference>
<dbReference type="PROSITE" id="PS51085">
    <property type="entry name" value="2FE2S_FER_2"/>
    <property type="match status" value="1"/>
</dbReference>
<dbReference type="PRINTS" id="PR00410">
    <property type="entry name" value="PHEHYDRXLASE"/>
</dbReference>
<feature type="domain" description="FAD-binding FR-type" evidence="10">
    <location>
        <begin position="2"/>
        <end position="111"/>
    </location>
</feature>
<protein>
    <submittedName>
        <fullName evidence="11">Phenylacetate-CoA oxygenase/reductase subunit PaaK</fullName>
    </submittedName>
</protein>
<dbReference type="PROSITE" id="PS51384">
    <property type="entry name" value="FAD_FR"/>
    <property type="match status" value="1"/>
</dbReference>
<evidence type="ECO:0000256" key="1">
    <source>
        <dbReference type="ARBA" id="ARBA00001974"/>
    </source>
</evidence>
<dbReference type="InterPro" id="IPR008333">
    <property type="entry name" value="Cbr1-like_FAD-bd_dom"/>
</dbReference>
<dbReference type="Proteomes" id="UP000287447">
    <property type="component" value="Unassembled WGS sequence"/>
</dbReference>
<dbReference type="SUPFAM" id="SSF63380">
    <property type="entry name" value="Riboflavin synthase domain-like"/>
    <property type="match status" value="1"/>
</dbReference>
<dbReference type="PROSITE" id="PS00197">
    <property type="entry name" value="2FE2S_FER_1"/>
    <property type="match status" value="1"/>
</dbReference>
<evidence type="ECO:0000256" key="4">
    <source>
        <dbReference type="ARBA" id="ARBA00022723"/>
    </source>
</evidence>
<dbReference type="SUPFAM" id="SSF52343">
    <property type="entry name" value="Ferredoxin reductase-like, C-terminal NADP-linked domain"/>
    <property type="match status" value="1"/>
</dbReference>
<keyword evidence="12" id="KW-1185">Reference proteome</keyword>
<dbReference type="GO" id="GO:0046872">
    <property type="term" value="F:metal ion binding"/>
    <property type="evidence" value="ECO:0007669"/>
    <property type="project" value="UniProtKB-KW"/>
</dbReference>
<dbReference type="Gene3D" id="3.10.20.30">
    <property type="match status" value="1"/>
</dbReference>
<organism evidence="11 12">
    <name type="scientific">Hwanghaeella grinnelliae</name>
    <dbReference type="NCBI Taxonomy" id="2500179"/>
    <lineage>
        <taxon>Bacteria</taxon>
        <taxon>Pseudomonadati</taxon>
        <taxon>Pseudomonadota</taxon>
        <taxon>Alphaproteobacteria</taxon>
        <taxon>Rhodospirillales</taxon>
        <taxon>Rhodospirillaceae</taxon>
        <taxon>Hwanghaeella</taxon>
    </lineage>
</organism>
<evidence type="ECO:0000259" key="10">
    <source>
        <dbReference type="PROSITE" id="PS51384"/>
    </source>
</evidence>
<name>A0A3S2W6X0_9PROT</name>
<dbReference type="Pfam" id="PF00970">
    <property type="entry name" value="FAD_binding_6"/>
    <property type="match status" value="1"/>
</dbReference>
<dbReference type="PANTHER" id="PTHR47354:SF8">
    <property type="entry name" value="1,2-PHENYLACETYL-COA EPOXIDASE, SUBUNIT E"/>
    <property type="match status" value="1"/>
</dbReference>
<evidence type="ECO:0000256" key="2">
    <source>
        <dbReference type="ARBA" id="ARBA00022630"/>
    </source>
</evidence>
<keyword evidence="5" id="KW-0274">FAD</keyword>
<dbReference type="OrthoDB" id="9806195at2"/>
<dbReference type="InterPro" id="IPR039261">
    <property type="entry name" value="FNR_nucleotide-bd"/>
</dbReference>
<dbReference type="Pfam" id="PF00175">
    <property type="entry name" value="NAD_binding_1"/>
    <property type="match status" value="1"/>
</dbReference>
<dbReference type="InterPro" id="IPR001041">
    <property type="entry name" value="2Fe-2S_ferredoxin-type"/>
</dbReference>
<dbReference type="InterPro" id="IPR012675">
    <property type="entry name" value="Beta-grasp_dom_sf"/>
</dbReference>
<dbReference type="CDD" id="cd00207">
    <property type="entry name" value="fer2"/>
    <property type="match status" value="1"/>
</dbReference>
<dbReference type="GO" id="GO:0016491">
    <property type="term" value="F:oxidoreductase activity"/>
    <property type="evidence" value="ECO:0007669"/>
    <property type="project" value="UniProtKB-KW"/>
</dbReference>